<keyword evidence="1" id="KW-0479">Metal-binding</keyword>
<keyword evidence="3" id="KW-0732">Signal</keyword>
<sequence length="614" mass="69779">MKKLCINFFGFILCSLNLIAQETPLKQPNILWIVTDDQRADALQCYNEATTGKKESALGYVSSPNIDKLAKEGVLFTNAYNNSPACGPSRGSMISGRYPFRTGHFGFELTHQNPDFVKPSFPQILQKEGYVTALFGKGDSYIYKWGPGQGYRDAGHYNYKVHFKHDLQKHDVGDLWAQPVYQKGSWQNIGTEERVKFPDGTLEHYFINKETGELSAEDIQKRKDIEAKFEILRSYTRFNKDLILGGENPLPSGQTVDAKIVEEFKLYLANSSTEFKTTWGATHNGADTNKPLMVNLGFHLPHTPILPPNAVRDTFKKYKYKVPEFSEKELEHMPPQIHRLYKNLNFTNLTDNEKQQAIQDYYAFCAYGDALIGDAVSAFKQYCEKNKQEYLIVFTVGDHGWHLGEQGIEAKFGPWDKSTNGAMIVVSSDKNKVPQGTVQNQFIEYVDIAPTILSSSGIDISTEAYNFLDGVNMFNVIKNNEEVRDYIVGEINLVAGPRAYLRSKDFAFSMRTRPSVKKLKPNENVEWALNCPIDKAELVLYDLRVDPNEHKNLANDKRYKDLSAWFRLKLGNIVLGDGRIECDWSKPNTYNISNFAKGAHDKVLNIPQHIIPKI</sequence>
<protein>
    <submittedName>
        <fullName evidence="5">Sulfatase</fullName>
    </submittedName>
</protein>
<keyword evidence="6" id="KW-1185">Reference proteome</keyword>
<dbReference type="SUPFAM" id="SSF53649">
    <property type="entry name" value="Alkaline phosphatase-like"/>
    <property type="match status" value="1"/>
</dbReference>
<dbReference type="GO" id="GO:0046872">
    <property type="term" value="F:metal ion binding"/>
    <property type="evidence" value="ECO:0007669"/>
    <property type="project" value="UniProtKB-KW"/>
</dbReference>
<feature type="chain" id="PRO_5004602859" evidence="3">
    <location>
        <begin position="21"/>
        <end position="614"/>
    </location>
</feature>
<dbReference type="GO" id="GO:0005737">
    <property type="term" value="C:cytoplasm"/>
    <property type="evidence" value="ECO:0007669"/>
    <property type="project" value="TreeGrafter"/>
</dbReference>
<dbReference type="AlphaFoldDB" id="T2KN05"/>
<evidence type="ECO:0000256" key="3">
    <source>
        <dbReference type="SAM" id="SignalP"/>
    </source>
</evidence>
<dbReference type="PATRIC" id="fig|1347342.6.peg.2118"/>
<dbReference type="InterPro" id="IPR000917">
    <property type="entry name" value="Sulfatase_N"/>
</dbReference>
<dbReference type="EMBL" id="HG315671">
    <property type="protein sequence ID" value="CDF79823.1"/>
    <property type="molecule type" value="Genomic_DNA"/>
</dbReference>
<evidence type="ECO:0000313" key="6">
    <source>
        <dbReference type="Proteomes" id="UP000016160"/>
    </source>
</evidence>
<dbReference type="GO" id="GO:0008484">
    <property type="term" value="F:sulfuric ester hydrolase activity"/>
    <property type="evidence" value="ECO:0007669"/>
    <property type="project" value="TreeGrafter"/>
</dbReference>
<dbReference type="STRING" id="1347342.BN863_21110"/>
<dbReference type="HOGENOM" id="CLU_444603_0_0_10"/>
<accession>T2KN05</accession>
<evidence type="ECO:0000259" key="4">
    <source>
        <dbReference type="Pfam" id="PF00884"/>
    </source>
</evidence>
<dbReference type="PANTHER" id="PTHR45953">
    <property type="entry name" value="IDURONATE 2-SULFATASE"/>
    <property type="match status" value="1"/>
</dbReference>
<name>T2KN05_FORAG</name>
<keyword evidence="2" id="KW-0378">Hydrolase</keyword>
<feature type="domain" description="Sulfatase N-terminal" evidence="4">
    <location>
        <begin position="28"/>
        <end position="457"/>
    </location>
</feature>
<evidence type="ECO:0000313" key="5">
    <source>
        <dbReference type="EMBL" id="CDF79823.1"/>
    </source>
</evidence>
<feature type="signal peptide" evidence="3">
    <location>
        <begin position="1"/>
        <end position="20"/>
    </location>
</feature>
<dbReference type="RefSeq" id="WP_038530318.1">
    <property type="nucleotide sequence ID" value="NZ_HG315671.1"/>
</dbReference>
<dbReference type="eggNOG" id="COG3119">
    <property type="taxonomic scope" value="Bacteria"/>
</dbReference>
<reference evidence="5 6" key="1">
    <citation type="journal article" date="2013" name="Appl. Environ. Microbiol.">
        <title>The genome of the alga-associated marine flavobacterium Formosa agariphila KMM 3901T reveals a broad potential for degradation of algal polysaccharides.</title>
        <authorList>
            <person name="Mann A.J."/>
            <person name="Hahnke R.L."/>
            <person name="Huang S."/>
            <person name="Werner J."/>
            <person name="Xing P."/>
            <person name="Barbeyron T."/>
            <person name="Huettel B."/>
            <person name="Stueber K."/>
            <person name="Reinhardt R."/>
            <person name="Harder J."/>
            <person name="Gloeckner F.O."/>
            <person name="Amann R.I."/>
            <person name="Teeling H."/>
        </authorList>
    </citation>
    <scope>NUCLEOTIDE SEQUENCE [LARGE SCALE GENOMIC DNA]</scope>
    <source>
        <strain evidence="6">DSM 15362 / KCTC 12365 / LMG 23005 / KMM 3901</strain>
    </source>
</reference>
<organism evidence="5 6">
    <name type="scientific">Formosa agariphila (strain DSM 15362 / KCTC 12365 / LMG 23005 / KMM 3901 / M-2Alg 35-1)</name>
    <dbReference type="NCBI Taxonomy" id="1347342"/>
    <lineage>
        <taxon>Bacteria</taxon>
        <taxon>Pseudomonadati</taxon>
        <taxon>Bacteroidota</taxon>
        <taxon>Flavobacteriia</taxon>
        <taxon>Flavobacteriales</taxon>
        <taxon>Flavobacteriaceae</taxon>
        <taxon>Formosa</taxon>
    </lineage>
</organism>
<proteinExistence type="predicted"/>
<dbReference type="OrthoDB" id="1390125at2"/>
<evidence type="ECO:0000256" key="2">
    <source>
        <dbReference type="ARBA" id="ARBA00022801"/>
    </source>
</evidence>
<gene>
    <name evidence="5" type="ORF">BN863_21110</name>
</gene>
<evidence type="ECO:0000256" key="1">
    <source>
        <dbReference type="ARBA" id="ARBA00022723"/>
    </source>
</evidence>
<dbReference type="Gene3D" id="3.40.720.10">
    <property type="entry name" value="Alkaline Phosphatase, subunit A"/>
    <property type="match status" value="1"/>
</dbReference>
<dbReference type="InterPro" id="IPR017850">
    <property type="entry name" value="Alkaline_phosphatase_core_sf"/>
</dbReference>
<dbReference type="CDD" id="cd16153">
    <property type="entry name" value="sulfatase_like"/>
    <property type="match status" value="1"/>
</dbReference>
<dbReference type="Proteomes" id="UP000016160">
    <property type="component" value="Chromosome"/>
</dbReference>
<dbReference type="PANTHER" id="PTHR45953:SF1">
    <property type="entry name" value="IDURONATE 2-SULFATASE"/>
    <property type="match status" value="1"/>
</dbReference>
<dbReference type="Pfam" id="PF00884">
    <property type="entry name" value="Sulfatase"/>
    <property type="match status" value="1"/>
</dbReference>